<protein>
    <submittedName>
        <fullName evidence="3">Lysophospholipase</fullName>
    </submittedName>
</protein>
<comment type="caution">
    <text evidence="3">The sequence shown here is derived from an EMBL/GenBank/DDBJ whole genome shotgun (WGS) entry which is preliminary data.</text>
</comment>
<feature type="transmembrane region" description="Helical" evidence="1">
    <location>
        <begin position="7"/>
        <end position="27"/>
    </location>
</feature>
<dbReference type="InterPro" id="IPR000073">
    <property type="entry name" value="AB_hydrolase_1"/>
</dbReference>
<evidence type="ECO:0000256" key="1">
    <source>
        <dbReference type="SAM" id="Phobius"/>
    </source>
</evidence>
<proteinExistence type="predicted"/>
<keyword evidence="1" id="KW-0472">Membrane</keyword>
<feature type="domain" description="AB hydrolase-1" evidence="2">
    <location>
        <begin position="77"/>
        <end position="199"/>
    </location>
</feature>
<name>A0A9X2RE84_9BACT</name>
<dbReference type="Pfam" id="PF00561">
    <property type="entry name" value="Abhydrolase_1"/>
    <property type="match status" value="1"/>
</dbReference>
<dbReference type="Gene3D" id="3.40.50.1820">
    <property type="entry name" value="alpha/beta hydrolase"/>
    <property type="match status" value="1"/>
</dbReference>
<dbReference type="PANTHER" id="PTHR12277">
    <property type="entry name" value="ALPHA/BETA HYDROLASE DOMAIN-CONTAINING PROTEIN"/>
    <property type="match status" value="1"/>
</dbReference>
<evidence type="ECO:0000259" key="2">
    <source>
        <dbReference type="Pfam" id="PF00561"/>
    </source>
</evidence>
<dbReference type="RefSeq" id="WP_255131800.1">
    <property type="nucleotide sequence ID" value="NZ_JANDBC010000001.1"/>
</dbReference>
<sequence>MKYKKSLISVSAVLLLSYIGICGYFYLIQNTIIFRPSQSDISDTYSYNFPFEERWFEPEEGVRIHAIHAFADSSRGLVIYHHGNRGNNRTNPAKFELFLNAGYDVLYPDYREYGKSTGQLWNEEDLVGDMAYVFDQMEQEYNEENIIVMGYSLGAGVAAQVAAANDPKMLIMWTPFYSMIDMKDAQFAFLPDFLVRFPLRTDLALQKIEEPVYIFYAGEDQVLPLERSLRLTEHLKERDKYFVLENQGHGWIYRNRELLREMKMILNQ</sequence>
<dbReference type="InterPro" id="IPR029058">
    <property type="entry name" value="AB_hydrolase_fold"/>
</dbReference>
<dbReference type="AlphaFoldDB" id="A0A9X2RE84"/>
<dbReference type="SUPFAM" id="SSF53474">
    <property type="entry name" value="alpha/beta-Hydrolases"/>
    <property type="match status" value="1"/>
</dbReference>
<reference evidence="3" key="1">
    <citation type="submission" date="2022-06" db="EMBL/GenBank/DDBJ databases">
        <title>Gracilimonas sp. CAU 1638 isolated from sea sediment.</title>
        <authorList>
            <person name="Kim W."/>
        </authorList>
    </citation>
    <scope>NUCLEOTIDE SEQUENCE</scope>
    <source>
        <strain evidence="3">CAU 1638</strain>
    </source>
</reference>
<dbReference type="Proteomes" id="UP001139125">
    <property type="component" value="Unassembled WGS sequence"/>
</dbReference>
<organism evidence="3 4">
    <name type="scientific">Gracilimonas sediminicola</name>
    <dbReference type="NCBI Taxonomy" id="2952158"/>
    <lineage>
        <taxon>Bacteria</taxon>
        <taxon>Pseudomonadati</taxon>
        <taxon>Balneolota</taxon>
        <taxon>Balneolia</taxon>
        <taxon>Balneolales</taxon>
        <taxon>Balneolaceae</taxon>
        <taxon>Gracilimonas</taxon>
    </lineage>
</organism>
<gene>
    <name evidence="3" type="ORF">NM125_00580</name>
</gene>
<keyword evidence="1" id="KW-0812">Transmembrane</keyword>
<evidence type="ECO:0000313" key="4">
    <source>
        <dbReference type="Proteomes" id="UP001139125"/>
    </source>
</evidence>
<dbReference type="EMBL" id="JANDBC010000001">
    <property type="protein sequence ID" value="MCP9290068.1"/>
    <property type="molecule type" value="Genomic_DNA"/>
</dbReference>
<evidence type="ECO:0000313" key="3">
    <source>
        <dbReference type="EMBL" id="MCP9290068.1"/>
    </source>
</evidence>
<keyword evidence="4" id="KW-1185">Reference proteome</keyword>
<dbReference type="PANTHER" id="PTHR12277:SF81">
    <property type="entry name" value="PROTEIN ABHD13"/>
    <property type="match status" value="1"/>
</dbReference>
<accession>A0A9X2RE84</accession>
<keyword evidence="1" id="KW-1133">Transmembrane helix</keyword>